<dbReference type="GO" id="GO:0005829">
    <property type="term" value="C:cytosol"/>
    <property type="evidence" value="ECO:0007669"/>
    <property type="project" value="TreeGrafter"/>
</dbReference>
<accession>A0A2N3KS28</accession>
<dbReference type="PANTHER" id="PTHR30419:SF8">
    <property type="entry name" value="NITROGEN ASSIMILATION TRANSCRIPTIONAL ACTIVATOR-RELATED"/>
    <property type="match status" value="1"/>
</dbReference>
<comment type="similarity">
    <text evidence="1">Belongs to the LysR transcriptional regulatory family.</text>
</comment>
<dbReference type="Gene3D" id="1.10.10.10">
    <property type="entry name" value="Winged helix-like DNA-binding domain superfamily/Winged helix DNA-binding domain"/>
    <property type="match status" value="1"/>
</dbReference>
<dbReference type="EMBL" id="NWTK01000009">
    <property type="protein sequence ID" value="PKR53364.1"/>
    <property type="molecule type" value="Genomic_DNA"/>
</dbReference>
<sequence>MLSSVSLRHLRAFNAVAESGSFTRAANMLGLTPPTLTATIRQFEDIIGMPLFDRTTRQVALSAGGARFLPVARRLIADFEIALEDLDAQSKGLGGKVVVAAAPSVLTRILPQIIVAFNAAHPDAILRLDEMNAGEVHEAVAKGEVDFGIAGDWRPLPDIDFQPLFSDHLGVVCRHDHALASRKQVLWHELADYPFVGLGPESGTGAILSQLGGPDGGGDMRAAPAGQHDDDVPLLPNNAGPNGRQNAVLRPVVETSNTVTLCAMVAAGIGITILPELAARVDASRDLVFVPLGNPVRERHIGVIRRKSRSLSPIARIFLELVLEQAPAIPLAAQLRWHLTR</sequence>
<evidence type="ECO:0000256" key="3">
    <source>
        <dbReference type="ARBA" id="ARBA00023125"/>
    </source>
</evidence>
<name>A0A2N3KS28_9PROT</name>
<dbReference type="InterPro" id="IPR005119">
    <property type="entry name" value="LysR_subst-bd"/>
</dbReference>
<evidence type="ECO:0000259" key="5">
    <source>
        <dbReference type="PROSITE" id="PS50931"/>
    </source>
</evidence>
<organism evidence="6 7">
    <name type="scientific">Thalassospira marina</name>
    <dbReference type="NCBI Taxonomy" id="2048283"/>
    <lineage>
        <taxon>Bacteria</taxon>
        <taxon>Pseudomonadati</taxon>
        <taxon>Pseudomonadota</taxon>
        <taxon>Alphaproteobacteria</taxon>
        <taxon>Rhodospirillales</taxon>
        <taxon>Thalassospiraceae</taxon>
        <taxon>Thalassospira</taxon>
    </lineage>
</organism>
<dbReference type="InterPro" id="IPR050950">
    <property type="entry name" value="HTH-type_LysR_regulators"/>
</dbReference>
<dbReference type="InterPro" id="IPR036388">
    <property type="entry name" value="WH-like_DNA-bd_sf"/>
</dbReference>
<dbReference type="GO" id="GO:0003677">
    <property type="term" value="F:DNA binding"/>
    <property type="evidence" value="ECO:0007669"/>
    <property type="project" value="UniProtKB-KW"/>
</dbReference>
<dbReference type="FunFam" id="1.10.10.10:FF:000001">
    <property type="entry name" value="LysR family transcriptional regulator"/>
    <property type="match status" value="1"/>
</dbReference>
<dbReference type="GO" id="GO:0003700">
    <property type="term" value="F:DNA-binding transcription factor activity"/>
    <property type="evidence" value="ECO:0007669"/>
    <property type="project" value="InterPro"/>
</dbReference>
<dbReference type="SUPFAM" id="SSF53850">
    <property type="entry name" value="Periplasmic binding protein-like II"/>
    <property type="match status" value="1"/>
</dbReference>
<dbReference type="Proteomes" id="UP000233597">
    <property type="component" value="Unassembled WGS sequence"/>
</dbReference>
<dbReference type="SUPFAM" id="SSF46785">
    <property type="entry name" value="Winged helix' DNA-binding domain"/>
    <property type="match status" value="1"/>
</dbReference>
<dbReference type="AlphaFoldDB" id="A0A2N3KS28"/>
<evidence type="ECO:0000256" key="2">
    <source>
        <dbReference type="ARBA" id="ARBA00023015"/>
    </source>
</evidence>
<feature type="domain" description="HTH lysR-type" evidence="5">
    <location>
        <begin position="5"/>
        <end position="62"/>
    </location>
</feature>
<dbReference type="CDD" id="cd08440">
    <property type="entry name" value="PBP2_LTTR_like_4"/>
    <property type="match status" value="1"/>
</dbReference>
<keyword evidence="2" id="KW-0805">Transcription regulation</keyword>
<keyword evidence="3" id="KW-0238">DNA-binding</keyword>
<dbReference type="OrthoDB" id="7282659at2"/>
<dbReference type="InterPro" id="IPR036390">
    <property type="entry name" value="WH_DNA-bd_sf"/>
</dbReference>
<evidence type="ECO:0000313" key="7">
    <source>
        <dbReference type="Proteomes" id="UP000233597"/>
    </source>
</evidence>
<evidence type="ECO:0000313" key="6">
    <source>
        <dbReference type="EMBL" id="PKR53364.1"/>
    </source>
</evidence>
<keyword evidence="4" id="KW-0804">Transcription</keyword>
<reference evidence="6 7" key="1">
    <citation type="submission" date="2017-09" db="EMBL/GenBank/DDBJ databases">
        <title>Biodiversity and function of Thalassospira species in the particle-attached aromatic-hydrocarbon-degrading consortia from the surface seawater of the South China Sea.</title>
        <authorList>
            <person name="Dong C."/>
            <person name="Liu R."/>
            <person name="Shao Z."/>
        </authorList>
    </citation>
    <scope>NUCLEOTIDE SEQUENCE [LARGE SCALE GENOMIC DNA]</scope>
    <source>
        <strain evidence="6 7">CSC1P2</strain>
    </source>
</reference>
<dbReference type="RefSeq" id="WP_101267896.1">
    <property type="nucleotide sequence ID" value="NZ_NWTK01000009.1"/>
</dbReference>
<dbReference type="PROSITE" id="PS50931">
    <property type="entry name" value="HTH_LYSR"/>
    <property type="match status" value="1"/>
</dbReference>
<gene>
    <name evidence="6" type="ORF">COO20_14815</name>
</gene>
<evidence type="ECO:0000256" key="1">
    <source>
        <dbReference type="ARBA" id="ARBA00009437"/>
    </source>
</evidence>
<proteinExistence type="inferred from homology"/>
<dbReference type="PANTHER" id="PTHR30419">
    <property type="entry name" value="HTH-TYPE TRANSCRIPTIONAL REGULATOR YBHD"/>
    <property type="match status" value="1"/>
</dbReference>
<dbReference type="Pfam" id="PF03466">
    <property type="entry name" value="LysR_substrate"/>
    <property type="match status" value="2"/>
</dbReference>
<dbReference type="InterPro" id="IPR000847">
    <property type="entry name" value="LysR_HTH_N"/>
</dbReference>
<comment type="caution">
    <text evidence="6">The sequence shown here is derived from an EMBL/GenBank/DDBJ whole genome shotgun (WGS) entry which is preliminary data.</text>
</comment>
<dbReference type="Gene3D" id="3.40.190.290">
    <property type="match status" value="2"/>
</dbReference>
<dbReference type="Pfam" id="PF00126">
    <property type="entry name" value="HTH_1"/>
    <property type="match status" value="1"/>
</dbReference>
<evidence type="ECO:0000256" key="4">
    <source>
        <dbReference type="ARBA" id="ARBA00023163"/>
    </source>
</evidence>
<protein>
    <submittedName>
        <fullName evidence="6">LysR family transcriptional regulator</fullName>
    </submittedName>
</protein>